<evidence type="ECO:0000256" key="4">
    <source>
        <dbReference type="PROSITE-ProRule" id="PRU00108"/>
    </source>
</evidence>
<dbReference type="SMART" id="SM00389">
    <property type="entry name" value="HOX"/>
    <property type="match status" value="1"/>
</dbReference>
<dbReference type="InterPro" id="IPR001356">
    <property type="entry name" value="HD"/>
</dbReference>
<dbReference type="PANTHER" id="PTHR24335:SF4">
    <property type="entry name" value="EXTRA-EXTRA"/>
    <property type="match status" value="1"/>
</dbReference>
<feature type="domain" description="Homeobox" evidence="7">
    <location>
        <begin position="162"/>
        <end position="222"/>
    </location>
</feature>
<feature type="region of interest" description="Disordered" evidence="6">
    <location>
        <begin position="220"/>
        <end position="244"/>
    </location>
</feature>
<dbReference type="STRING" id="1676925.ENSPKIP00000032902"/>
<dbReference type="Ensembl" id="ENSPKIT00000013782.1">
    <property type="protein sequence ID" value="ENSPKIP00000032902.1"/>
    <property type="gene ID" value="ENSPKIG00000012829.1"/>
</dbReference>
<evidence type="ECO:0000313" key="9">
    <source>
        <dbReference type="Proteomes" id="UP000261540"/>
    </source>
</evidence>
<dbReference type="GO" id="GO:0000981">
    <property type="term" value="F:DNA-binding transcription factor activity, RNA polymerase II-specific"/>
    <property type="evidence" value="ECO:0007669"/>
    <property type="project" value="InterPro"/>
</dbReference>
<dbReference type="Proteomes" id="UP000261540">
    <property type="component" value="Unplaced"/>
</dbReference>
<dbReference type="GO" id="GO:1990837">
    <property type="term" value="F:sequence-specific double-stranded DNA binding"/>
    <property type="evidence" value="ECO:0007669"/>
    <property type="project" value="TreeGrafter"/>
</dbReference>
<feature type="DNA-binding region" description="Homeobox" evidence="4">
    <location>
        <begin position="164"/>
        <end position="223"/>
    </location>
</feature>
<dbReference type="InterPro" id="IPR017970">
    <property type="entry name" value="Homeobox_CS"/>
</dbReference>
<keyword evidence="3 4" id="KW-0539">Nucleus</keyword>
<feature type="compositionally biased region" description="Basic and acidic residues" evidence="6">
    <location>
        <begin position="234"/>
        <end position="244"/>
    </location>
</feature>
<evidence type="ECO:0000256" key="5">
    <source>
        <dbReference type="RuleBase" id="RU000682"/>
    </source>
</evidence>
<dbReference type="PRINTS" id="PR00024">
    <property type="entry name" value="HOMEOBOX"/>
</dbReference>
<reference evidence="8" key="2">
    <citation type="submission" date="2025-09" db="UniProtKB">
        <authorList>
            <consortium name="Ensembl"/>
        </authorList>
    </citation>
    <scope>IDENTIFICATION</scope>
</reference>
<dbReference type="GO" id="GO:0005634">
    <property type="term" value="C:nucleus"/>
    <property type="evidence" value="ECO:0007669"/>
    <property type="project" value="UniProtKB-SubCell"/>
</dbReference>
<dbReference type="PROSITE" id="PS00027">
    <property type="entry name" value="HOMEOBOX_1"/>
    <property type="match status" value="1"/>
</dbReference>
<keyword evidence="9" id="KW-1185">Reference proteome</keyword>
<dbReference type="AlphaFoldDB" id="A0A3B3SQC9"/>
<dbReference type="GO" id="GO:0021520">
    <property type="term" value="P:spinal cord motor neuron cell fate specification"/>
    <property type="evidence" value="ECO:0007669"/>
    <property type="project" value="InterPro"/>
</dbReference>
<dbReference type="Pfam" id="PF00046">
    <property type="entry name" value="Homeodomain"/>
    <property type="match status" value="1"/>
</dbReference>
<dbReference type="PANTHER" id="PTHR24335">
    <property type="entry name" value="MOTOR NEURON AND PANCREAS HOMEOBOX PROTEIN"/>
    <property type="match status" value="1"/>
</dbReference>
<keyword evidence="1 4" id="KW-0238">DNA-binding</keyword>
<evidence type="ECO:0000259" key="7">
    <source>
        <dbReference type="PROSITE" id="PS50071"/>
    </source>
</evidence>
<dbReference type="Gene3D" id="1.10.10.60">
    <property type="entry name" value="Homeodomain-like"/>
    <property type="match status" value="1"/>
</dbReference>
<dbReference type="SUPFAM" id="SSF46689">
    <property type="entry name" value="Homeodomain-like"/>
    <property type="match status" value="1"/>
</dbReference>
<dbReference type="GO" id="GO:0048812">
    <property type="term" value="P:neuron projection morphogenesis"/>
    <property type="evidence" value="ECO:0007669"/>
    <property type="project" value="TreeGrafter"/>
</dbReference>
<dbReference type="CDD" id="cd00086">
    <property type="entry name" value="homeodomain"/>
    <property type="match status" value="1"/>
</dbReference>
<keyword evidence="2 4" id="KW-0371">Homeobox</keyword>
<protein>
    <submittedName>
        <fullName evidence="8">Motor neuron and pancreas homeobox protein 1-like</fullName>
    </submittedName>
</protein>
<dbReference type="PROSITE" id="PS50071">
    <property type="entry name" value="HOMEOBOX_2"/>
    <property type="match status" value="1"/>
</dbReference>
<proteinExistence type="predicted"/>
<sequence>MERSRTFHIDALLATEPSKATNPKRSLSASGNRSIFESINSTGRFCKTTPLRISSCASIPKPGCLSTQYPILELHTPISAGLFPRYLYGHQIYTHSAASYGYLPVLQSYTFPQVAHRHRLSQPVTFPSESFQLDHWLRFSAAETIVPRIAGLAYQTQPHLLGKCRRPRTAFTREQLLELENHFRFNQYLSRPKRVELATSLMLTETQIKIWFQNRRMKWKRSKKDQKQASENVEEQKIDKNGVG</sequence>
<name>A0A3B3SQC9_9TELE</name>
<dbReference type="InterPro" id="IPR042768">
    <property type="entry name" value="MNX1/Ceh-12"/>
</dbReference>
<evidence type="ECO:0000256" key="2">
    <source>
        <dbReference type="ARBA" id="ARBA00023155"/>
    </source>
</evidence>
<dbReference type="OrthoDB" id="6159439at2759"/>
<evidence type="ECO:0000313" key="8">
    <source>
        <dbReference type="Ensembl" id="ENSPKIP00000032902.1"/>
    </source>
</evidence>
<organism evidence="8 9">
    <name type="scientific">Paramormyrops kingsleyae</name>
    <dbReference type="NCBI Taxonomy" id="1676925"/>
    <lineage>
        <taxon>Eukaryota</taxon>
        <taxon>Metazoa</taxon>
        <taxon>Chordata</taxon>
        <taxon>Craniata</taxon>
        <taxon>Vertebrata</taxon>
        <taxon>Euteleostomi</taxon>
        <taxon>Actinopterygii</taxon>
        <taxon>Neopterygii</taxon>
        <taxon>Teleostei</taxon>
        <taxon>Osteoglossocephala</taxon>
        <taxon>Osteoglossomorpha</taxon>
        <taxon>Osteoglossiformes</taxon>
        <taxon>Mormyridae</taxon>
        <taxon>Paramormyrops</taxon>
    </lineage>
</organism>
<evidence type="ECO:0000256" key="3">
    <source>
        <dbReference type="ARBA" id="ARBA00023242"/>
    </source>
</evidence>
<accession>A0A3B3SQC9</accession>
<dbReference type="InterPro" id="IPR009057">
    <property type="entry name" value="Homeodomain-like_sf"/>
</dbReference>
<dbReference type="InterPro" id="IPR020479">
    <property type="entry name" value="HD_metazoa"/>
</dbReference>
<reference evidence="8" key="1">
    <citation type="submission" date="2025-08" db="UniProtKB">
        <authorList>
            <consortium name="Ensembl"/>
        </authorList>
    </citation>
    <scope>IDENTIFICATION</scope>
</reference>
<evidence type="ECO:0000256" key="1">
    <source>
        <dbReference type="ARBA" id="ARBA00023125"/>
    </source>
</evidence>
<evidence type="ECO:0000256" key="6">
    <source>
        <dbReference type="SAM" id="MobiDB-lite"/>
    </source>
</evidence>
<dbReference type="GeneTree" id="ENSGT00940000160059"/>
<comment type="subcellular location">
    <subcellularLocation>
        <location evidence="4 5">Nucleus</location>
    </subcellularLocation>
</comment>